<sequence>MTQHSLRFLLLAFALVSALAGLPRTGLAADIRLTPPAGSGVVITDAASNTVRFRVDDAGGVRMPALVGSAAQDSVLCFGSSSGTLGSCAAGAITGPAGPAG</sequence>
<dbReference type="Proteomes" id="UP000003856">
    <property type="component" value="Unassembled WGS sequence"/>
</dbReference>
<keyword evidence="1" id="KW-0732">Signal</keyword>
<feature type="signal peptide" evidence="1">
    <location>
        <begin position="1"/>
        <end position="28"/>
    </location>
</feature>
<evidence type="ECO:0000256" key="1">
    <source>
        <dbReference type="SAM" id="SignalP"/>
    </source>
</evidence>
<name>C5T458_ACIDE</name>
<protein>
    <submittedName>
        <fullName evidence="2">Collagen triple helix repeat protein</fullName>
    </submittedName>
</protein>
<evidence type="ECO:0000313" key="2">
    <source>
        <dbReference type="EMBL" id="EER60752.1"/>
    </source>
</evidence>
<keyword evidence="3" id="KW-1185">Reference proteome</keyword>
<evidence type="ECO:0000313" key="3">
    <source>
        <dbReference type="Proteomes" id="UP000003856"/>
    </source>
</evidence>
<accession>C5T458</accession>
<feature type="non-terminal residue" evidence="2">
    <location>
        <position position="101"/>
    </location>
</feature>
<gene>
    <name evidence="2" type="ORF">AcdelDRAFT_1688</name>
</gene>
<organism evidence="2 3">
    <name type="scientific">Acidovorax delafieldii 2AN</name>
    <dbReference type="NCBI Taxonomy" id="573060"/>
    <lineage>
        <taxon>Bacteria</taxon>
        <taxon>Pseudomonadati</taxon>
        <taxon>Pseudomonadota</taxon>
        <taxon>Betaproteobacteria</taxon>
        <taxon>Burkholderiales</taxon>
        <taxon>Comamonadaceae</taxon>
        <taxon>Acidovorax</taxon>
    </lineage>
</organism>
<keyword evidence="2" id="KW-0176">Collagen</keyword>
<dbReference type="EMBL" id="ACQT01000041">
    <property type="protein sequence ID" value="EER60752.1"/>
    <property type="molecule type" value="Genomic_DNA"/>
</dbReference>
<reference evidence="2 3" key="1">
    <citation type="submission" date="2009-05" db="EMBL/GenBank/DDBJ databases">
        <title>The draft genome of Acidovorax delafieldii 2AN.</title>
        <authorList>
            <consortium name="US DOE Joint Genome Institute (JGI-PGF)"/>
            <person name="Lucas S."/>
            <person name="Copeland A."/>
            <person name="Lapidus A."/>
            <person name="Glavina del Rio T."/>
            <person name="Tice H."/>
            <person name="Bruce D."/>
            <person name="Goodwin L."/>
            <person name="Pitluck S."/>
            <person name="Larimer F."/>
            <person name="Land M.L."/>
            <person name="Hauser L."/>
            <person name="Shelobolina E.S."/>
            <person name="Picardal F."/>
            <person name="Roden E."/>
            <person name="Emerson D."/>
        </authorList>
    </citation>
    <scope>NUCLEOTIDE SEQUENCE [LARGE SCALE GENOMIC DNA]</scope>
    <source>
        <strain evidence="2 3">2AN</strain>
    </source>
</reference>
<proteinExistence type="predicted"/>
<comment type="caution">
    <text evidence="2">The sequence shown here is derived from an EMBL/GenBank/DDBJ whole genome shotgun (WGS) entry which is preliminary data.</text>
</comment>
<feature type="chain" id="PRO_5002955583" evidence="1">
    <location>
        <begin position="29"/>
        <end position="101"/>
    </location>
</feature>
<dbReference type="AlphaFoldDB" id="C5T458"/>